<dbReference type="GO" id="GO:0006313">
    <property type="term" value="P:DNA transposition"/>
    <property type="evidence" value="ECO:0007669"/>
    <property type="project" value="InterPro"/>
</dbReference>
<dbReference type="EMBL" id="LNIX01000055">
    <property type="protein sequence ID" value="OXA37554.1"/>
    <property type="molecule type" value="Genomic_DNA"/>
</dbReference>
<dbReference type="PANTHER" id="PTHR47160:SF10">
    <property type="entry name" value="MULE TRANSPOSASE DOMAIN-CONTAINING PROTEIN"/>
    <property type="match status" value="1"/>
</dbReference>
<dbReference type="OrthoDB" id="93990at2759"/>
<comment type="caution">
    <text evidence="6">The sequence shown here is derived from an EMBL/GenBank/DDBJ whole genome shotgun (WGS) entry which is preliminary data.</text>
</comment>
<evidence type="ECO:0000256" key="1">
    <source>
        <dbReference type="ARBA" id="ARBA00022578"/>
    </source>
</evidence>
<name>A0A226CY77_FOLCA</name>
<keyword evidence="2" id="KW-0238">DNA-binding</keyword>
<evidence type="ECO:0000259" key="5">
    <source>
        <dbReference type="Pfam" id="PF10551"/>
    </source>
</evidence>
<gene>
    <name evidence="6" type="ORF">Fcan01_27630</name>
</gene>
<reference evidence="6 7" key="1">
    <citation type="submission" date="2015-12" db="EMBL/GenBank/DDBJ databases">
        <title>The genome of Folsomia candida.</title>
        <authorList>
            <person name="Faddeeva A."/>
            <person name="Derks M.F."/>
            <person name="Anvar Y."/>
            <person name="Smit S."/>
            <person name="Van Straalen N."/>
            <person name="Roelofs D."/>
        </authorList>
    </citation>
    <scope>NUCLEOTIDE SEQUENCE [LARGE SCALE GENOMIC DNA]</scope>
    <source>
        <strain evidence="6 7">VU population</strain>
        <tissue evidence="6">Whole body</tissue>
    </source>
</reference>
<evidence type="ECO:0000313" key="6">
    <source>
        <dbReference type="EMBL" id="OXA37554.1"/>
    </source>
</evidence>
<dbReference type="GO" id="GO:0004803">
    <property type="term" value="F:transposase activity"/>
    <property type="evidence" value="ECO:0007669"/>
    <property type="project" value="InterPro"/>
</dbReference>
<dbReference type="OMA" id="HTYISES"/>
<feature type="domain" description="MULE transposase" evidence="5">
    <location>
        <begin position="204"/>
        <end position="299"/>
    </location>
</feature>
<keyword evidence="3" id="KW-0233">DNA recombination</keyword>
<evidence type="ECO:0000313" key="7">
    <source>
        <dbReference type="Proteomes" id="UP000198287"/>
    </source>
</evidence>
<feature type="region of interest" description="Disordered" evidence="4">
    <location>
        <begin position="66"/>
        <end position="85"/>
    </location>
</feature>
<keyword evidence="7" id="KW-1185">Reference proteome</keyword>
<organism evidence="6 7">
    <name type="scientific">Folsomia candida</name>
    <name type="common">Springtail</name>
    <dbReference type="NCBI Taxonomy" id="158441"/>
    <lineage>
        <taxon>Eukaryota</taxon>
        <taxon>Metazoa</taxon>
        <taxon>Ecdysozoa</taxon>
        <taxon>Arthropoda</taxon>
        <taxon>Hexapoda</taxon>
        <taxon>Collembola</taxon>
        <taxon>Entomobryomorpha</taxon>
        <taxon>Isotomoidea</taxon>
        <taxon>Isotomidae</taxon>
        <taxon>Proisotominae</taxon>
        <taxon>Folsomia</taxon>
    </lineage>
</organism>
<dbReference type="PANTHER" id="PTHR47160">
    <property type="entry name" value="PUTATIVE-RELATED"/>
    <property type="match status" value="1"/>
</dbReference>
<keyword evidence="1" id="KW-0815">Transposition</keyword>
<evidence type="ECO:0000256" key="4">
    <source>
        <dbReference type="SAM" id="MobiDB-lite"/>
    </source>
</evidence>
<dbReference type="AlphaFoldDB" id="A0A226CY77"/>
<protein>
    <recommendedName>
        <fullName evidence="5">MULE transposase domain-containing protein</fullName>
    </recommendedName>
</protein>
<accession>A0A226CY77</accession>
<dbReference type="InterPro" id="IPR018289">
    <property type="entry name" value="MULE_transposase_dom"/>
</dbReference>
<sequence>MESLKEIVTSDPNLKVFPSGKGKNYVATYKRFFYTYHRDGLEKTTFRCGERLKGCKGRIHLSESRKSVVDDSQAQESCHTHGPDPSRCNAKLLMSKVKSSATNSREATTSVLAVHLKAVPSSSLGVLPSMKCMKRTIQRTRQAAQIHPIVATTRSEIPDLSGRFLTIDGGDLLKIDVTISSPNERVLVFSTNKNLDWLQASHHWFCDGTFKSSPSLFDQLIVIHGLRLDGNKVTCFPLVYILAPNRLQRTYYRIFTELKSLQPGLAPISIMTDFESGLRNAFVKAFPQVTLRGCWFHFRQCNVKHIQGDPELKELVSTDPDWALELRKLIALSFVPKEQVVAAFDEVESSRPFVDNSEVLERYMDYFNNTWIGGFDRRGNRKPPLFSIESWNCYESVIQGLPKTNNYCEGFNSAFSSMLSAHHPTLDRFVPETTETYGMQHGTILGWNDP</sequence>
<evidence type="ECO:0000256" key="3">
    <source>
        <dbReference type="ARBA" id="ARBA00023172"/>
    </source>
</evidence>
<dbReference type="GO" id="GO:0003677">
    <property type="term" value="F:DNA binding"/>
    <property type="evidence" value="ECO:0007669"/>
    <property type="project" value="UniProtKB-KW"/>
</dbReference>
<dbReference type="Proteomes" id="UP000198287">
    <property type="component" value="Unassembled WGS sequence"/>
</dbReference>
<dbReference type="Pfam" id="PF10551">
    <property type="entry name" value="MULE"/>
    <property type="match status" value="1"/>
</dbReference>
<dbReference type="PROSITE" id="PS01007">
    <property type="entry name" value="TRANSPOSASE_MUTATOR"/>
    <property type="match status" value="1"/>
</dbReference>
<dbReference type="InterPro" id="IPR001207">
    <property type="entry name" value="Transposase_mutator"/>
</dbReference>
<proteinExistence type="predicted"/>
<evidence type="ECO:0000256" key="2">
    <source>
        <dbReference type="ARBA" id="ARBA00023125"/>
    </source>
</evidence>
<dbReference type="Gene3D" id="2.20.25.240">
    <property type="match status" value="1"/>
</dbReference>